<proteinExistence type="predicted"/>
<comment type="caution">
    <text evidence="1">The sequence shown here is derived from an EMBL/GenBank/DDBJ whole genome shotgun (WGS) entry which is preliminary data.</text>
</comment>
<organism evidence="1 2">
    <name type="scientific">Aliivibrio logei</name>
    <name type="common">Vibrio logei</name>
    <dbReference type="NCBI Taxonomy" id="688"/>
    <lineage>
        <taxon>Bacteria</taxon>
        <taxon>Pseudomonadati</taxon>
        <taxon>Pseudomonadota</taxon>
        <taxon>Gammaproteobacteria</taxon>
        <taxon>Vibrionales</taxon>
        <taxon>Vibrionaceae</taxon>
        <taxon>Aliivibrio</taxon>
    </lineage>
</organism>
<sequence length="258" mass="29569">MKSEKLKLYKYLPDSEGSLKVLLDGTLKFSSYDEFNDPFDCIVDYDVKSSIAYIKSRPELFKAAGDQNNLSPAKRLQMKNVMLKAIEKSLISGKLNDDISSKWGVCCLSSICDNILMWSHYADNHRGFIVEFSTEQQNSGIVNNPEYYLASWPIKYSKEMPHRSLSTRDFDGVQEQFLTKSLDWEYENEYRCINHIKGSGVYKFDISMITAVVVGVKMSKERALEIEKIVDELSLKIGKKIIFKRASMVKGSYELNVL</sequence>
<dbReference type="InterPro" id="IPR021352">
    <property type="entry name" value="DUF2971"/>
</dbReference>
<dbReference type="RefSeq" id="WP_065612109.1">
    <property type="nucleotide sequence ID" value="NZ_CAWMPN010000031.1"/>
</dbReference>
<evidence type="ECO:0000313" key="2">
    <source>
        <dbReference type="Proteomes" id="UP000093523"/>
    </source>
</evidence>
<name>A0A1B9NTF3_ALILO</name>
<protein>
    <recommendedName>
        <fullName evidence="3">DUF2971 domain-containing protein</fullName>
    </recommendedName>
</protein>
<reference evidence="1 2" key="1">
    <citation type="submission" date="2016-06" db="EMBL/GenBank/DDBJ databases">
        <authorList>
            <person name="Kjaerup R.B."/>
            <person name="Dalgaard T.S."/>
            <person name="Juul-Madsen H.R."/>
        </authorList>
    </citation>
    <scope>NUCLEOTIDE SEQUENCE [LARGE SCALE GENOMIC DNA]</scope>
    <source>
        <strain evidence="1 2">1S159</strain>
    </source>
</reference>
<evidence type="ECO:0008006" key="3">
    <source>
        <dbReference type="Google" id="ProtNLM"/>
    </source>
</evidence>
<gene>
    <name evidence="1" type="ORF">A6E04_19180</name>
</gene>
<accession>A0A1B9NTF3</accession>
<evidence type="ECO:0000313" key="1">
    <source>
        <dbReference type="EMBL" id="OCH16982.1"/>
    </source>
</evidence>
<dbReference type="EMBL" id="MAJU01000031">
    <property type="protein sequence ID" value="OCH16982.1"/>
    <property type="molecule type" value="Genomic_DNA"/>
</dbReference>
<dbReference type="AlphaFoldDB" id="A0A1B9NTF3"/>
<dbReference type="Pfam" id="PF11185">
    <property type="entry name" value="DUF2971"/>
    <property type="match status" value="1"/>
</dbReference>
<dbReference type="OrthoDB" id="4119964at2"/>
<dbReference type="STRING" id="688.A6E04_19180"/>
<dbReference type="Proteomes" id="UP000093523">
    <property type="component" value="Unassembled WGS sequence"/>
</dbReference>